<dbReference type="InterPro" id="IPR036465">
    <property type="entry name" value="vWFA_dom_sf"/>
</dbReference>
<name>A0A1X4G7F2_9CYAN</name>
<dbReference type="Gene3D" id="3.40.50.410">
    <property type="entry name" value="von Willebrand factor, type A domain"/>
    <property type="match status" value="1"/>
</dbReference>
<sequence length="449" mass="50079">MKSTPRLLQMTNSQRIYGTIYNSKINSKIAKRYLKTYLIGKSITLSWFLIAGLFSPTFGAIKKAEIVGLPNIKDDRVTIKIKVEGEGARPVMGLERNNFDLKVDGKKLKIKPRDWKSPEETIPPRAWIIVLLDFSGSMNQIDSGGSKKIAGAINAIREFTKVSSDRGGDTQISVVPFGEAGKNCPEYTVNKDTLDKFLSASDFKLQNSLEYLSGLNPCGSTNLYQPLKKALEFLGNPEDPRFTLPENSSEPNPRLSIILLSDGYHNAMNEFQDFNELKSLLQSYENITVHTLGYGLTPSQLGIKYNLNRPATRRDINEGKVPEEEFVDQQRLAEIANLTGGIAEFSGDQTAIAENLKLFLNALLGEYQISYIQPNAERGTLHKVEVQVKDGNKKVNSKSVPYIMPVFGRSLPLANRLVMVTSILFILIVGGIFPFRWWGEHLKGQAQGE</sequence>
<reference evidence="4" key="1">
    <citation type="submission" date="2017-04" db="EMBL/GenBank/DDBJ databases">
        <authorList>
            <person name="Abreu V.A."/>
            <person name="Popin R.V."/>
            <person name="Rigonato J."/>
            <person name="Andreote A.P."/>
            <person name="Schaker P.C."/>
            <person name="Hoff-Risseti C."/>
            <person name="Alvarenga D.O."/>
            <person name="Varani A.M."/>
            <person name="Fiore M.F."/>
        </authorList>
    </citation>
    <scope>NUCLEOTIDE SEQUENCE [LARGE SCALE GENOMIC DNA]</scope>
    <source>
        <strain evidence="4">CENA303</strain>
    </source>
</reference>
<keyword evidence="1" id="KW-0472">Membrane</keyword>
<dbReference type="InterPro" id="IPR002035">
    <property type="entry name" value="VWF_A"/>
</dbReference>
<dbReference type="EMBL" id="NBYN01000042">
    <property type="protein sequence ID" value="OSO90952.1"/>
    <property type="molecule type" value="Genomic_DNA"/>
</dbReference>
<feature type="transmembrane region" description="Helical" evidence="1">
    <location>
        <begin position="417"/>
        <end position="435"/>
    </location>
</feature>
<comment type="caution">
    <text evidence="3">The sequence shown here is derived from an EMBL/GenBank/DDBJ whole genome shotgun (WGS) entry which is preliminary data.</text>
</comment>
<feature type="domain" description="VWFA" evidence="2">
    <location>
        <begin position="127"/>
        <end position="342"/>
    </location>
</feature>
<accession>A0A1X4G7F2</accession>
<keyword evidence="1" id="KW-1133">Transmembrane helix</keyword>
<dbReference type="PROSITE" id="PS50234">
    <property type="entry name" value="VWFA"/>
    <property type="match status" value="1"/>
</dbReference>
<evidence type="ECO:0000256" key="1">
    <source>
        <dbReference type="SAM" id="Phobius"/>
    </source>
</evidence>
<keyword evidence="1" id="KW-0812">Transmembrane</keyword>
<dbReference type="SUPFAM" id="SSF53300">
    <property type="entry name" value="vWA-like"/>
    <property type="match status" value="1"/>
</dbReference>
<gene>
    <name evidence="3" type="ORF">B7O87_09145</name>
</gene>
<dbReference type="RefSeq" id="WP_085728196.1">
    <property type="nucleotide sequence ID" value="NZ_NBYN01000042.1"/>
</dbReference>
<evidence type="ECO:0000259" key="2">
    <source>
        <dbReference type="PROSITE" id="PS50234"/>
    </source>
</evidence>
<dbReference type="AlphaFoldDB" id="A0A1X4G7F2"/>
<dbReference type="Proteomes" id="UP000192997">
    <property type="component" value="Unassembled WGS sequence"/>
</dbReference>
<proteinExistence type="predicted"/>
<evidence type="ECO:0000313" key="4">
    <source>
        <dbReference type="Proteomes" id="UP000192997"/>
    </source>
</evidence>
<dbReference type="CDD" id="cd00198">
    <property type="entry name" value="vWFA"/>
    <property type="match status" value="1"/>
</dbReference>
<evidence type="ECO:0000313" key="3">
    <source>
        <dbReference type="EMBL" id="OSO90952.1"/>
    </source>
</evidence>
<protein>
    <submittedName>
        <fullName evidence="3">VWA domain-containing protein</fullName>
    </submittedName>
</protein>
<organism evidence="3 4">
    <name type="scientific">Cylindrospermopsis raciborskii CENA303</name>
    <dbReference type="NCBI Taxonomy" id="1170769"/>
    <lineage>
        <taxon>Bacteria</taxon>
        <taxon>Bacillati</taxon>
        <taxon>Cyanobacteriota</taxon>
        <taxon>Cyanophyceae</taxon>
        <taxon>Nostocales</taxon>
        <taxon>Aphanizomenonaceae</taxon>
        <taxon>Cylindrospermopsis</taxon>
    </lineage>
</organism>